<dbReference type="EMBL" id="CAFBQB010000086">
    <property type="protein sequence ID" value="CAB5042817.1"/>
    <property type="molecule type" value="Genomic_DNA"/>
</dbReference>
<dbReference type="Pfam" id="PF13769">
    <property type="entry name" value="Virulence_fact"/>
    <property type="match status" value="1"/>
</dbReference>
<evidence type="ECO:0000313" key="5">
    <source>
        <dbReference type="EMBL" id="CAB5053084.1"/>
    </source>
</evidence>
<dbReference type="EMBL" id="CAFBQE010000097">
    <property type="protein sequence ID" value="CAB5053084.1"/>
    <property type="molecule type" value="Genomic_DNA"/>
</dbReference>
<sequence length="107" mass="12059">MISPYRISPMSQYQIMRWREIPSMVIAREGEATIKVMLASRFQEAIDEAAMRLGAIDADAYTAGWNRDPWVEATDTPDLLAARIAAELENELSVEKLEALLQTMGEK</sequence>
<organism evidence="4">
    <name type="scientific">freshwater metagenome</name>
    <dbReference type="NCBI Taxonomy" id="449393"/>
    <lineage>
        <taxon>unclassified sequences</taxon>
        <taxon>metagenomes</taxon>
        <taxon>ecological metagenomes</taxon>
    </lineage>
</organism>
<evidence type="ECO:0000313" key="2">
    <source>
        <dbReference type="EMBL" id="CAB4653709.1"/>
    </source>
</evidence>
<evidence type="ECO:0000259" key="1">
    <source>
        <dbReference type="Pfam" id="PF13769"/>
    </source>
</evidence>
<proteinExistence type="predicted"/>
<protein>
    <submittedName>
        <fullName evidence="4">Unannotated protein</fullName>
    </submittedName>
</protein>
<evidence type="ECO:0000313" key="4">
    <source>
        <dbReference type="EMBL" id="CAB5042817.1"/>
    </source>
</evidence>
<accession>A0A6J7SNK3</accession>
<gene>
    <name evidence="2" type="ORF">UFOPK2265_00318</name>
    <name evidence="3" type="ORF">UFOPK3255_00553</name>
    <name evidence="4" type="ORF">UFOPK4248_00712</name>
    <name evidence="5" type="ORF">UFOPK4284_01086</name>
</gene>
<name>A0A6J7SNK3_9ZZZZ</name>
<dbReference type="AlphaFoldDB" id="A0A6J7SNK3"/>
<dbReference type="EMBL" id="CAFAZY010000057">
    <property type="protein sequence ID" value="CAB4842395.1"/>
    <property type="molecule type" value="Genomic_DNA"/>
</dbReference>
<reference evidence="4" key="1">
    <citation type="submission" date="2020-05" db="EMBL/GenBank/DDBJ databases">
        <authorList>
            <person name="Chiriac C."/>
            <person name="Salcher M."/>
            <person name="Ghai R."/>
            <person name="Kavagutti S V."/>
        </authorList>
    </citation>
    <scope>NUCLEOTIDE SEQUENCE</scope>
</reference>
<dbReference type="EMBL" id="CAEZWP010000008">
    <property type="protein sequence ID" value="CAB4653709.1"/>
    <property type="molecule type" value="Genomic_DNA"/>
</dbReference>
<dbReference type="InterPro" id="IPR025989">
    <property type="entry name" value="Virulence_F_dom"/>
</dbReference>
<evidence type="ECO:0000313" key="3">
    <source>
        <dbReference type="EMBL" id="CAB4842395.1"/>
    </source>
</evidence>
<feature type="domain" description="Virulence factor" evidence="1">
    <location>
        <begin position="18"/>
        <end position="100"/>
    </location>
</feature>